<evidence type="ECO:0000256" key="1">
    <source>
        <dbReference type="ARBA" id="ARBA00006739"/>
    </source>
</evidence>
<feature type="domain" description="Glycosyltransferase 2-like" evidence="4">
    <location>
        <begin position="23"/>
        <end position="155"/>
    </location>
</feature>
<name>M0AEV2_9EURY</name>
<dbReference type="InterPro" id="IPR029044">
    <property type="entry name" value="Nucleotide-diphossugar_trans"/>
</dbReference>
<sequence length="301" mass="34554">MYNPRTISTYLFLTHKMATRQFSVLISVYENDDPDHLTIALDSVLDQMEVPSEIVLVADGPLTTELENVIERFRTSHPEVFTLVRLESNQGLGAALRAGLEACSYEFVARMDADDISKPERFEAQISYLLENPDVDVVGSYVGEFRDQPDAIDNVREVPSDSESVARMARFRSPTNHPSVMFRRSSVLEAGNYRPYRSMQDYELWMRMLSQGYTIENIPAVLVKCRAGDGLYERRGGVSYARLEVQLQREFLRMGAISWFEFLRNVAIRIPVRLLPNNVRGWIYRTFLRDESDTSAETSRI</sequence>
<dbReference type="Pfam" id="PF00535">
    <property type="entry name" value="Glycos_transf_2"/>
    <property type="match status" value="1"/>
</dbReference>
<gene>
    <name evidence="5" type="ORF">C482_13665</name>
</gene>
<comment type="caution">
    <text evidence="5">The sequence shown here is derived from an EMBL/GenBank/DDBJ whole genome shotgun (WGS) entry which is preliminary data.</text>
</comment>
<dbReference type="PANTHER" id="PTHR43685">
    <property type="entry name" value="GLYCOSYLTRANSFERASE"/>
    <property type="match status" value="1"/>
</dbReference>
<evidence type="ECO:0000256" key="2">
    <source>
        <dbReference type="ARBA" id="ARBA00022676"/>
    </source>
</evidence>
<dbReference type="Proteomes" id="UP000011693">
    <property type="component" value="Unassembled WGS sequence"/>
</dbReference>
<proteinExistence type="inferred from homology"/>
<dbReference type="PANTHER" id="PTHR43685:SF5">
    <property type="entry name" value="GLYCOSYLTRANSFERASE EPSE-RELATED"/>
    <property type="match status" value="1"/>
</dbReference>
<evidence type="ECO:0000313" key="6">
    <source>
        <dbReference type="Proteomes" id="UP000011693"/>
    </source>
</evidence>
<organism evidence="5 6">
    <name type="scientific">Natrialba chahannaoensis JCM 10990</name>
    <dbReference type="NCBI Taxonomy" id="1227492"/>
    <lineage>
        <taxon>Archaea</taxon>
        <taxon>Methanobacteriati</taxon>
        <taxon>Methanobacteriota</taxon>
        <taxon>Stenosarchaea group</taxon>
        <taxon>Halobacteria</taxon>
        <taxon>Halobacteriales</taxon>
        <taxon>Natrialbaceae</taxon>
        <taxon>Natrialba</taxon>
    </lineage>
</organism>
<comment type="similarity">
    <text evidence="1">Belongs to the glycosyltransferase 2 family.</text>
</comment>
<reference evidence="5 6" key="1">
    <citation type="journal article" date="2014" name="PLoS Genet.">
        <title>Phylogenetically driven sequencing of extremely halophilic archaea reveals strategies for static and dynamic osmo-response.</title>
        <authorList>
            <person name="Becker E.A."/>
            <person name="Seitzer P.M."/>
            <person name="Tritt A."/>
            <person name="Larsen D."/>
            <person name="Krusor M."/>
            <person name="Yao A.I."/>
            <person name="Wu D."/>
            <person name="Madern D."/>
            <person name="Eisen J.A."/>
            <person name="Darling A.E."/>
            <person name="Facciotti M.T."/>
        </authorList>
    </citation>
    <scope>NUCLEOTIDE SEQUENCE [LARGE SCALE GENOMIC DNA]</scope>
    <source>
        <strain evidence="5 6">JCM 10990</strain>
    </source>
</reference>
<dbReference type="Gene3D" id="3.90.550.10">
    <property type="entry name" value="Spore Coat Polysaccharide Biosynthesis Protein SpsA, Chain A"/>
    <property type="match status" value="1"/>
</dbReference>
<keyword evidence="3 5" id="KW-0808">Transferase</keyword>
<dbReference type="InterPro" id="IPR050834">
    <property type="entry name" value="Glycosyltransf_2"/>
</dbReference>
<keyword evidence="6" id="KW-1185">Reference proteome</keyword>
<protein>
    <submittedName>
        <fullName evidence="5">Family 2 glycosyl transferase</fullName>
    </submittedName>
</protein>
<accession>M0AEV2</accession>
<dbReference type="GO" id="GO:0016757">
    <property type="term" value="F:glycosyltransferase activity"/>
    <property type="evidence" value="ECO:0007669"/>
    <property type="project" value="UniProtKB-KW"/>
</dbReference>
<dbReference type="SUPFAM" id="SSF53448">
    <property type="entry name" value="Nucleotide-diphospho-sugar transferases"/>
    <property type="match status" value="1"/>
</dbReference>
<dbReference type="STRING" id="1227492.C482_13665"/>
<evidence type="ECO:0000313" key="5">
    <source>
        <dbReference type="EMBL" id="ELY97285.1"/>
    </source>
</evidence>
<evidence type="ECO:0000256" key="3">
    <source>
        <dbReference type="ARBA" id="ARBA00022679"/>
    </source>
</evidence>
<keyword evidence="2" id="KW-0328">Glycosyltransferase</keyword>
<dbReference type="AlphaFoldDB" id="M0AEV2"/>
<dbReference type="EMBL" id="AOIN01000069">
    <property type="protein sequence ID" value="ELY97285.1"/>
    <property type="molecule type" value="Genomic_DNA"/>
</dbReference>
<dbReference type="InterPro" id="IPR001173">
    <property type="entry name" value="Glyco_trans_2-like"/>
</dbReference>
<evidence type="ECO:0000259" key="4">
    <source>
        <dbReference type="Pfam" id="PF00535"/>
    </source>
</evidence>